<dbReference type="InterPro" id="IPR025270">
    <property type="entry name" value="DUF4044"/>
</dbReference>
<reference evidence="2 3" key="1">
    <citation type="submission" date="2019-06" db="EMBL/GenBank/DDBJ databases">
        <title>Genome analyses of bacteria isolated from kimchi.</title>
        <authorList>
            <person name="Lee S."/>
            <person name="Ahn S."/>
            <person name="Roh S."/>
        </authorList>
    </citation>
    <scope>NUCLEOTIDE SEQUENCE [LARGE SCALE GENOMIC DNA]</scope>
    <source>
        <strain evidence="2 3">CBA3620</strain>
    </source>
</reference>
<dbReference type="EMBL" id="CP042374">
    <property type="protein sequence ID" value="QEA33965.1"/>
    <property type="molecule type" value="Genomic_DNA"/>
</dbReference>
<dbReference type="GeneID" id="61187582"/>
<evidence type="ECO:0000313" key="3">
    <source>
        <dbReference type="Proteomes" id="UP000321332"/>
    </source>
</evidence>
<dbReference type="Pfam" id="PF13253">
    <property type="entry name" value="DUF4044"/>
    <property type="match status" value="1"/>
</dbReference>
<keyword evidence="1" id="KW-0812">Transmembrane</keyword>
<evidence type="ECO:0000256" key="1">
    <source>
        <dbReference type="SAM" id="Phobius"/>
    </source>
</evidence>
<organism evidence="2 3">
    <name type="scientific">Leuconostoc carnosum</name>
    <dbReference type="NCBI Taxonomy" id="1252"/>
    <lineage>
        <taxon>Bacteria</taxon>
        <taxon>Bacillati</taxon>
        <taxon>Bacillota</taxon>
        <taxon>Bacilli</taxon>
        <taxon>Lactobacillales</taxon>
        <taxon>Lactobacillaceae</taxon>
        <taxon>Leuconostoc</taxon>
    </lineage>
</organism>
<dbReference type="RefSeq" id="WP_014974597.1">
    <property type="nucleotide sequence ID" value="NZ_BPKR01000001.1"/>
</dbReference>
<dbReference type="Proteomes" id="UP000321332">
    <property type="component" value="Chromosome"/>
</dbReference>
<name>A0AAE6M2E1_LEUCA</name>
<keyword evidence="1" id="KW-0472">Membrane</keyword>
<dbReference type="OMA" id="SWFMVIL"/>
<keyword evidence="1" id="KW-1133">Transmembrane helix</keyword>
<evidence type="ECO:0000313" key="2">
    <source>
        <dbReference type="EMBL" id="QEA33965.1"/>
    </source>
</evidence>
<proteinExistence type="predicted"/>
<gene>
    <name evidence="2" type="ORF">FGL89_07445</name>
</gene>
<dbReference type="AlphaFoldDB" id="A0AAE6M2E1"/>
<protein>
    <submittedName>
        <fullName evidence="2">DUF4044 domain-containing protein</fullName>
    </submittedName>
</protein>
<sequence>MTNDSNPRPVNTKLQAEIDAKLNQRKVQKIEPKRRTRIEKMTLIMSWFMVILMVGGMFYAAVNALGWM</sequence>
<feature type="transmembrane region" description="Helical" evidence="1">
    <location>
        <begin position="43"/>
        <end position="62"/>
    </location>
</feature>
<accession>A0AAE6M2E1</accession>